<evidence type="ECO:0000256" key="5">
    <source>
        <dbReference type="SAM" id="SignalP"/>
    </source>
</evidence>
<organism evidence="7 8">
    <name type="scientific">Mycetocola tolaasinivorans</name>
    <dbReference type="NCBI Taxonomy" id="76635"/>
    <lineage>
        <taxon>Bacteria</taxon>
        <taxon>Bacillati</taxon>
        <taxon>Actinomycetota</taxon>
        <taxon>Actinomycetes</taxon>
        <taxon>Micrococcales</taxon>
        <taxon>Microbacteriaceae</taxon>
        <taxon>Mycetocola</taxon>
    </lineage>
</organism>
<dbReference type="Pfam" id="PF00496">
    <property type="entry name" value="SBP_bac_5"/>
    <property type="match status" value="1"/>
</dbReference>
<dbReference type="GO" id="GO:0030313">
    <property type="term" value="C:cell envelope"/>
    <property type="evidence" value="ECO:0007669"/>
    <property type="project" value="UniProtKB-SubCell"/>
</dbReference>
<dbReference type="AlphaFoldDB" id="A0A3L7A3H0"/>
<feature type="signal peptide" evidence="5">
    <location>
        <begin position="1"/>
        <end position="29"/>
    </location>
</feature>
<dbReference type="GO" id="GO:0015833">
    <property type="term" value="P:peptide transport"/>
    <property type="evidence" value="ECO:0007669"/>
    <property type="project" value="TreeGrafter"/>
</dbReference>
<gene>
    <name evidence="7" type="ORF">D9V32_13620</name>
</gene>
<dbReference type="InterPro" id="IPR039424">
    <property type="entry name" value="SBP_5"/>
</dbReference>
<dbReference type="RefSeq" id="WP_121649468.1">
    <property type="nucleotide sequence ID" value="NZ_RCUX01000012.1"/>
</dbReference>
<comment type="caution">
    <text evidence="7">The sequence shown here is derived from an EMBL/GenBank/DDBJ whole genome shotgun (WGS) entry which is preliminary data.</text>
</comment>
<evidence type="ECO:0000313" key="7">
    <source>
        <dbReference type="EMBL" id="RLP74081.1"/>
    </source>
</evidence>
<keyword evidence="4 5" id="KW-0732">Signal</keyword>
<dbReference type="OrthoDB" id="5240629at2"/>
<dbReference type="PANTHER" id="PTHR30290">
    <property type="entry name" value="PERIPLASMIC BINDING COMPONENT OF ABC TRANSPORTER"/>
    <property type="match status" value="1"/>
</dbReference>
<dbReference type="CDD" id="cd08492">
    <property type="entry name" value="PBP2_NikA_DppA_OppA_like_15"/>
    <property type="match status" value="1"/>
</dbReference>
<feature type="chain" id="PRO_5039091519" evidence="5">
    <location>
        <begin position="30"/>
        <end position="555"/>
    </location>
</feature>
<evidence type="ECO:0000256" key="1">
    <source>
        <dbReference type="ARBA" id="ARBA00004196"/>
    </source>
</evidence>
<dbReference type="Gene3D" id="3.10.105.10">
    <property type="entry name" value="Dipeptide-binding Protein, Domain 3"/>
    <property type="match status" value="1"/>
</dbReference>
<feature type="domain" description="Solute-binding protein family 5" evidence="6">
    <location>
        <begin position="89"/>
        <end position="454"/>
    </location>
</feature>
<keyword evidence="3" id="KW-0813">Transport</keyword>
<reference evidence="7 8" key="1">
    <citation type="submission" date="2018-10" db="EMBL/GenBank/DDBJ databases">
        <authorList>
            <person name="Li J."/>
        </authorList>
    </citation>
    <scope>NUCLEOTIDE SEQUENCE [LARGE SCALE GENOMIC DNA]</scope>
    <source>
        <strain evidence="7 8">IF 016277</strain>
    </source>
</reference>
<keyword evidence="8" id="KW-1185">Reference proteome</keyword>
<name>A0A3L7A3H0_9MICO</name>
<comment type="subcellular location">
    <subcellularLocation>
        <location evidence="1">Cell envelope</location>
    </subcellularLocation>
</comment>
<evidence type="ECO:0000256" key="3">
    <source>
        <dbReference type="ARBA" id="ARBA00022448"/>
    </source>
</evidence>
<evidence type="ECO:0000256" key="2">
    <source>
        <dbReference type="ARBA" id="ARBA00005695"/>
    </source>
</evidence>
<dbReference type="GO" id="GO:1904680">
    <property type="term" value="F:peptide transmembrane transporter activity"/>
    <property type="evidence" value="ECO:0007669"/>
    <property type="project" value="TreeGrafter"/>
</dbReference>
<dbReference type="SUPFAM" id="SSF53850">
    <property type="entry name" value="Periplasmic binding protein-like II"/>
    <property type="match status" value="1"/>
</dbReference>
<dbReference type="PANTHER" id="PTHR30290:SF10">
    <property type="entry name" value="PERIPLASMIC OLIGOPEPTIDE-BINDING PROTEIN-RELATED"/>
    <property type="match status" value="1"/>
</dbReference>
<accession>A0A3L7A3H0</accession>
<protein>
    <submittedName>
        <fullName evidence="7">ABC transporter substrate-binding protein</fullName>
    </submittedName>
</protein>
<dbReference type="EMBL" id="RCUX01000012">
    <property type="protein sequence ID" value="RLP74081.1"/>
    <property type="molecule type" value="Genomic_DNA"/>
</dbReference>
<dbReference type="PROSITE" id="PS51257">
    <property type="entry name" value="PROKAR_LIPOPROTEIN"/>
    <property type="match status" value="1"/>
</dbReference>
<dbReference type="PIRSF" id="PIRSF002741">
    <property type="entry name" value="MppA"/>
    <property type="match status" value="1"/>
</dbReference>
<dbReference type="Proteomes" id="UP000272503">
    <property type="component" value="Unassembled WGS sequence"/>
</dbReference>
<comment type="similarity">
    <text evidence="2">Belongs to the bacterial solute-binding protein 5 family.</text>
</comment>
<dbReference type="GO" id="GO:0042597">
    <property type="term" value="C:periplasmic space"/>
    <property type="evidence" value="ECO:0007669"/>
    <property type="project" value="UniProtKB-ARBA"/>
</dbReference>
<dbReference type="InterPro" id="IPR030678">
    <property type="entry name" value="Peptide/Ni-bd"/>
</dbReference>
<dbReference type="GO" id="GO:0043190">
    <property type="term" value="C:ATP-binding cassette (ABC) transporter complex"/>
    <property type="evidence" value="ECO:0007669"/>
    <property type="project" value="InterPro"/>
</dbReference>
<proteinExistence type="inferred from homology"/>
<evidence type="ECO:0000313" key="8">
    <source>
        <dbReference type="Proteomes" id="UP000272503"/>
    </source>
</evidence>
<dbReference type="Gene3D" id="3.40.190.10">
    <property type="entry name" value="Periplasmic binding protein-like II"/>
    <property type="match status" value="1"/>
</dbReference>
<evidence type="ECO:0000259" key="6">
    <source>
        <dbReference type="Pfam" id="PF00496"/>
    </source>
</evidence>
<evidence type="ECO:0000256" key="4">
    <source>
        <dbReference type="ARBA" id="ARBA00022729"/>
    </source>
</evidence>
<dbReference type="InterPro" id="IPR000914">
    <property type="entry name" value="SBP_5_dom"/>
</dbReference>
<sequence length="555" mass="60123">MRLGPKKLLPLLGTLTLAALLAGCAAPGAATPGGGTKDVGAPVDGGTLTFATDREPRSLDSAAGQDQPQALIARAYLDSLVRQESDGSFTPWLAKSWEISPDDLTYTLHLRTDVHFTDGTPFNAAAVKANVDYWLDPATAASETSSAFENFKSLETPDDSTVVITLSAPYADFLSVLASSFAGIQSPAGIARGIEGNAAAPIGSGPFKIESWDKQSQVVLVRNKDYNWAPATAAHQGPAHLDKIIWRFISEPTTRFAALQSGEVDAIETIPPESFQTATSSDNLTLIDGKRAGVPVQLDFNTKRAPFNDVSVRQAFRYATDVEAGLKSVFFGAYQGFGGALSPSTIFFDPAFEKTYTRNLDKANKLLDEAGWTTRDSAGYRTKDGKRLTANVSMGFGTLPQEYFLLDQIQGSVKEVGIDLQYEKLDDGQAAQRRADWDYDLTKDYWGGPNTAAALFFLYESTQNIPTAAGYHNNGTGYENPELDAAINQANLITDPAKRQALYSTAQKIISEQALAVPLYIQPLQYLYRNDRVAGVNTDPRSNQASFYDSWVLAR</sequence>